<dbReference type="EnsemblFungi" id="MAPG_01912T0">
    <property type="protein sequence ID" value="MAPG_01912T0"/>
    <property type="gene ID" value="MAPG_01912"/>
</dbReference>
<dbReference type="EMBL" id="ADBL01000477">
    <property type="status" value="NOT_ANNOTATED_CDS"/>
    <property type="molecule type" value="Genomic_DNA"/>
</dbReference>
<reference evidence="3" key="1">
    <citation type="submission" date="2010-05" db="EMBL/GenBank/DDBJ databases">
        <title>The Genome Sequence of Magnaporthe poae strain ATCC 64411.</title>
        <authorList>
            <consortium name="The Broad Institute Genome Sequencing Platform"/>
            <consortium name="Broad Institute Genome Sequencing Center for Infectious Disease"/>
            <person name="Ma L.-J."/>
            <person name="Dead R."/>
            <person name="Young S."/>
            <person name="Zeng Q."/>
            <person name="Koehrsen M."/>
            <person name="Alvarado L."/>
            <person name="Berlin A."/>
            <person name="Chapman S.B."/>
            <person name="Chen Z."/>
            <person name="Freedman E."/>
            <person name="Gellesch M."/>
            <person name="Goldberg J."/>
            <person name="Griggs A."/>
            <person name="Gujja S."/>
            <person name="Heilman E.R."/>
            <person name="Heiman D."/>
            <person name="Hepburn T."/>
            <person name="Howarth C."/>
            <person name="Jen D."/>
            <person name="Larson L."/>
            <person name="Mehta T."/>
            <person name="Neiman D."/>
            <person name="Pearson M."/>
            <person name="Roberts A."/>
            <person name="Saif S."/>
            <person name="Shea T."/>
            <person name="Shenoy N."/>
            <person name="Sisk P."/>
            <person name="Stolte C."/>
            <person name="Sykes S."/>
            <person name="Walk T."/>
            <person name="White J."/>
            <person name="Yandava C."/>
            <person name="Haas B."/>
            <person name="Nusbaum C."/>
            <person name="Birren B."/>
        </authorList>
    </citation>
    <scope>NUCLEOTIDE SEQUENCE</scope>
    <source>
        <strain evidence="3">ATCC 64411</strain>
    </source>
</reference>
<feature type="region of interest" description="Disordered" evidence="1">
    <location>
        <begin position="132"/>
        <end position="165"/>
    </location>
</feature>
<evidence type="ECO:0000313" key="5">
    <source>
        <dbReference type="Proteomes" id="UP000011715"/>
    </source>
</evidence>
<dbReference type="eggNOG" id="ENOG502RN5A">
    <property type="taxonomic scope" value="Eukaryota"/>
</dbReference>
<feature type="region of interest" description="Disordered" evidence="1">
    <location>
        <begin position="215"/>
        <end position="263"/>
    </location>
</feature>
<reference evidence="3" key="3">
    <citation type="submission" date="2011-03" db="EMBL/GenBank/DDBJ databases">
        <title>Annotation of Magnaporthe poae ATCC 64411.</title>
        <authorList>
            <person name="Ma L.-J."/>
            <person name="Dead R."/>
            <person name="Young S.K."/>
            <person name="Zeng Q."/>
            <person name="Gargeya S."/>
            <person name="Fitzgerald M."/>
            <person name="Haas B."/>
            <person name="Abouelleil A."/>
            <person name="Alvarado L."/>
            <person name="Arachchi H.M."/>
            <person name="Berlin A."/>
            <person name="Brown A."/>
            <person name="Chapman S.B."/>
            <person name="Chen Z."/>
            <person name="Dunbar C."/>
            <person name="Freedman E."/>
            <person name="Gearin G."/>
            <person name="Gellesch M."/>
            <person name="Goldberg J."/>
            <person name="Griggs A."/>
            <person name="Gujja S."/>
            <person name="Heiman D."/>
            <person name="Howarth C."/>
            <person name="Larson L."/>
            <person name="Lui A."/>
            <person name="MacDonald P.J.P."/>
            <person name="Mehta T."/>
            <person name="Montmayeur A."/>
            <person name="Murphy C."/>
            <person name="Neiman D."/>
            <person name="Pearson M."/>
            <person name="Priest M."/>
            <person name="Roberts A."/>
            <person name="Saif S."/>
            <person name="Shea T."/>
            <person name="Shenoy N."/>
            <person name="Sisk P."/>
            <person name="Stolte C."/>
            <person name="Sykes S."/>
            <person name="Yandava C."/>
            <person name="Wortman J."/>
            <person name="Nusbaum C."/>
            <person name="Birren B."/>
        </authorList>
    </citation>
    <scope>NUCLEOTIDE SEQUENCE</scope>
    <source>
        <strain evidence="3">ATCC 64411</strain>
    </source>
</reference>
<sequence length="296" mass="32267">MYPANAKVGPVPRVALRPRQGQQCVPDCPAAPRCNLECKPGASCAIAVSKFSEKDPSCVVECPKAYCRDEVSGRAIPPASDTQPPPKGSPGPLSSPVLAGVVVGAVLLVVLSSILVSGILISRWCRRRRRRRPLLDGPGRGSVHRVSGKPELEGSPGYGSTPGAVAGALALKPELMEVERPLELGEEDNNRNLPNSGSVYELERAEGVIHRTQGHAIMDTSSRMSSRSSRARSERSSQRRLRFSFHSQERNVGRNGSQRSRERLLRIQEIEEVTRRLTEELQRLNKGRSGTRPESS</sequence>
<reference evidence="4" key="4">
    <citation type="journal article" date="2015" name="G3 (Bethesda)">
        <title>Genome sequences of three phytopathogenic species of the Magnaporthaceae family of fungi.</title>
        <authorList>
            <person name="Okagaki L.H."/>
            <person name="Nunes C.C."/>
            <person name="Sailsbery J."/>
            <person name="Clay B."/>
            <person name="Brown D."/>
            <person name="John T."/>
            <person name="Oh Y."/>
            <person name="Young N."/>
            <person name="Fitzgerald M."/>
            <person name="Haas B.J."/>
            <person name="Zeng Q."/>
            <person name="Young S."/>
            <person name="Adiconis X."/>
            <person name="Fan L."/>
            <person name="Levin J.Z."/>
            <person name="Mitchell T.K."/>
            <person name="Okubara P.A."/>
            <person name="Farman M.L."/>
            <person name="Kohn L.M."/>
            <person name="Birren B."/>
            <person name="Ma L.-J."/>
            <person name="Dean R.A."/>
        </authorList>
    </citation>
    <scope>NUCLEOTIDE SEQUENCE</scope>
    <source>
        <strain evidence="4">ATCC 64411 / 73-15</strain>
    </source>
</reference>
<protein>
    <submittedName>
        <fullName evidence="3 4">Uncharacterized protein</fullName>
    </submittedName>
</protein>
<reference evidence="5" key="2">
    <citation type="submission" date="2010-05" db="EMBL/GenBank/DDBJ databases">
        <title>The genome sequence of Magnaporthe poae strain ATCC 64411.</title>
        <authorList>
            <person name="Ma L.-J."/>
            <person name="Dead R."/>
            <person name="Young S."/>
            <person name="Zeng Q."/>
            <person name="Koehrsen M."/>
            <person name="Alvarado L."/>
            <person name="Berlin A."/>
            <person name="Chapman S.B."/>
            <person name="Chen Z."/>
            <person name="Freedman E."/>
            <person name="Gellesch M."/>
            <person name="Goldberg J."/>
            <person name="Griggs A."/>
            <person name="Gujja S."/>
            <person name="Heilman E.R."/>
            <person name="Heiman D."/>
            <person name="Hepburn T."/>
            <person name="Howarth C."/>
            <person name="Jen D."/>
            <person name="Larson L."/>
            <person name="Mehta T."/>
            <person name="Neiman D."/>
            <person name="Pearson M."/>
            <person name="Roberts A."/>
            <person name="Saif S."/>
            <person name="Shea T."/>
            <person name="Shenoy N."/>
            <person name="Sisk P."/>
            <person name="Stolte C."/>
            <person name="Sykes S."/>
            <person name="Walk T."/>
            <person name="White J."/>
            <person name="Yandava C."/>
            <person name="Haas B."/>
            <person name="Nusbaum C."/>
            <person name="Birren B."/>
        </authorList>
    </citation>
    <scope>NUCLEOTIDE SEQUENCE [LARGE SCALE GENOMIC DNA]</scope>
    <source>
        <strain evidence="5">ATCC 64411 / 73-15</strain>
    </source>
</reference>
<organism evidence="4 5">
    <name type="scientific">Magnaporthiopsis poae (strain ATCC 64411 / 73-15)</name>
    <name type="common">Kentucky bluegrass fungus</name>
    <name type="synonym">Magnaporthe poae</name>
    <dbReference type="NCBI Taxonomy" id="644358"/>
    <lineage>
        <taxon>Eukaryota</taxon>
        <taxon>Fungi</taxon>
        <taxon>Dikarya</taxon>
        <taxon>Ascomycota</taxon>
        <taxon>Pezizomycotina</taxon>
        <taxon>Sordariomycetes</taxon>
        <taxon>Sordariomycetidae</taxon>
        <taxon>Magnaporthales</taxon>
        <taxon>Magnaporthaceae</taxon>
        <taxon>Magnaporthiopsis</taxon>
    </lineage>
</organism>
<evidence type="ECO:0000313" key="4">
    <source>
        <dbReference type="EnsemblFungi" id="MAPG_01912T0"/>
    </source>
</evidence>
<feature type="transmembrane region" description="Helical" evidence="2">
    <location>
        <begin position="97"/>
        <end position="122"/>
    </location>
</feature>
<keyword evidence="2" id="KW-0472">Membrane</keyword>
<name>A0A0C4DPY1_MAGP6</name>
<proteinExistence type="predicted"/>
<reference evidence="4" key="5">
    <citation type="submission" date="2015-06" db="UniProtKB">
        <authorList>
            <consortium name="EnsemblFungi"/>
        </authorList>
    </citation>
    <scope>IDENTIFICATION</scope>
    <source>
        <strain evidence="4">ATCC 64411</strain>
    </source>
</reference>
<dbReference type="OrthoDB" id="10533819at2759"/>
<keyword evidence="5" id="KW-1185">Reference proteome</keyword>
<keyword evidence="2" id="KW-1133">Transmembrane helix</keyword>
<dbReference type="VEuPathDB" id="FungiDB:MAPG_01912"/>
<evidence type="ECO:0000256" key="1">
    <source>
        <dbReference type="SAM" id="MobiDB-lite"/>
    </source>
</evidence>
<accession>A0A0C4DPY1</accession>
<evidence type="ECO:0000256" key="2">
    <source>
        <dbReference type="SAM" id="Phobius"/>
    </source>
</evidence>
<dbReference type="AlphaFoldDB" id="A0A0C4DPY1"/>
<keyword evidence="2" id="KW-0812">Transmembrane</keyword>
<gene>
    <name evidence="3" type="ORF">MAPG_01912</name>
</gene>
<dbReference type="CDD" id="cd14686">
    <property type="entry name" value="bZIP"/>
    <property type="match status" value="1"/>
</dbReference>
<dbReference type="Proteomes" id="UP000011715">
    <property type="component" value="Unassembled WGS sequence"/>
</dbReference>
<evidence type="ECO:0000313" key="3">
    <source>
        <dbReference type="EMBL" id="KLU82844.1"/>
    </source>
</evidence>
<dbReference type="EMBL" id="GL876967">
    <property type="protein sequence ID" value="KLU82844.1"/>
    <property type="molecule type" value="Genomic_DNA"/>
</dbReference>